<name>A0A7R9MCR4_9ACAR</name>
<evidence type="ECO:0000256" key="9">
    <source>
        <dbReference type="ARBA" id="ARBA00022833"/>
    </source>
</evidence>
<keyword evidence="7 10" id="KW-0863">Zinc-finger</keyword>
<dbReference type="OrthoDB" id="10009520at2759"/>
<evidence type="ECO:0000256" key="7">
    <source>
        <dbReference type="ARBA" id="ARBA00022771"/>
    </source>
</evidence>
<dbReference type="InterPro" id="IPR001841">
    <property type="entry name" value="Znf_RING"/>
</dbReference>
<dbReference type="Pfam" id="PF01485">
    <property type="entry name" value="IBR"/>
    <property type="match status" value="1"/>
</dbReference>
<gene>
    <name evidence="13" type="ORF">ONB1V03_LOCUS14013</name>
</gene>
<dbReference type="Pfam" id="PF22191">
    <property type="entry name" value="IBR_1"/>
    <property type="match status" value="1"/>
</dbReference>
<dbReference type="GO" id="GO:0008270">
    <property type="term" value="F:zinc ion binding"/>
    <property type="evidence" value="ECO:0007669"/>
    <property type="project" value="UniProtKB-KW"/>
</dbReference>
<evidence type="ECO:0000313" key="14">
    <source>
        <dbReference type="Proteomes" id="UP000728032"/>
    </source>
</evidence>
<dbReference type="Gene3D" id="3.30.40.10">
    <property type="entry name" value="Zinc/RING finger domain, C3HC4 (zinc finger)"/>
    <property type="match status" value="1"/>
</dbReference>
<dbReference type="InterPro" id="IPR002867">
    <property type="entry name" value="IBR_dom"/>
</dbReference>
<evidence type="ECO:0000256" key="1">
    <source>
        <dbReference type="ARBA" id="ARBA00001798"/>
    </source>
</evidence>
<dbReference type="GO" id="GO:0016567">
    <property type="term" value="P:protein ubiquitination"/>
    <property type="evidence" value="ECO:0007669"/>
    <property type="project" value="InterPro"/>
</dbReference>
<dbReference type="AlphaFoldDB" id="A0A7R9MCR4"/>
<sequence length="399" mass="46186">MSDPNHDSDDNDDIICDSDIEMSLSTEEAKPRFAQEFVYKVLTIDEIQKQMHGCIEEIKAVIQLSSATIRTLLKHFKWDTQKLLERLFDGNQEQLFADIGIVSNRTERTTPNGNESKRRCYAKSVCFICYSDDIKPHDLFGLDCDHLFCVKCWTQYLTTKIMSEGDVMAITCPDTDCKVVVDEEQVLQLITDETVRAKYQRLNTDSYVSSNRLLRWCPRPDCLHAFSVQTKESHPVVCVCGKQICFGCGEDNHEPIGCQLLREWNVKSAGSNGEKIDGKTANWIITNTKECPKCRTTIEKNGGCNHMTCRSVKCKYEFCWVCLDGWSTHGTSYYNCNKYNDSKAKDRKDSVSETRKCLERFMFYWTRFMNHKQSLQFENELKSTVTTKMTHMQDRYHMS</sequence>
<keyword evidence="6" id="KW-0677">Repeat</keyword>
<feature type="domain" description="RING-type" evidence="11">
    <location>
        <begin position="126"/>
        <end position="173"/>
    </location>
</feature>
<dbReference type="FunFam" id="3.30.40.10:FF:000019">
    <property type="entry name" value="RBR-type E3 ubiquitin transferase"/>
    <property type="match status" value="1"/>
</dbReference>
<evidence type="ECO:0000313" key="13">
    <source>
        <dbReference type="EMBL" id="CAD7657383.1"/>
    </source>
</evidence>
<dbReference type="Pfam" id="PF21235">
    <property type="entry name" value="UBA_ARI1"/>
    <property type="match status" value="1"/>
</dbReference>
<dbReference type="InterPro" id="IPR031127">
    <property type="entry name" value="E3_UB_ligase_RBR"/>
</dbReference>
<comment type="catalytic activity">
    <reaction evidence="1">
        <text>[E2 ubiquitin-conjugating enzyme]-S-ubiquitinyl-L-cysteine + [acceptor protein]-L-lysine = [E2 ubiquitin-conjugating enzyme]-L-cysteine + [acceptor protein]-N(6)-ubiquitinyl-L-lysine.</text>
        <dbReference type="EC" id="2.3.2.31"/>
    </reaction>
</comment>
<dbReference type="GO" id="GO:0061630">
    <property type="term" value="F:ubiquitin protein ligase activity"/>
    <property type="evidence" value="ECO:0007669"/>
    <property type="project" value="UniProtKB-EC"/>
</dbReference>
<dbReference type="PROSITE" id="PS51873">
    <property type="entry name" value="TRIAD"/>
    <property type="match status" value="1"/>
</dbReference>
<dbReference type="EMBL" id="OC927731">
    <property type="protein sequence ID" value="CAD7657383.1"/>
    <property type="molecule type" value="Genomic_DNA"/>
</dbReference>
<dbReference type="EMBL" id="CAJPVJ010012906">
    <property type="protein sequence ID" value="CAG2174569.1"/>
    <property type="molecule type" value="Genomic_DNA"/>
</dbReference>
<evidence type="ECO:0000259" key="12">
    <source>
        <dbReference type="PROSITE" id="PS51873"/>
    </source>
</evidence>
<dbReference type="InterPro" id="IPR044066">
    <property type="entry name" value="TRIAD_supradom"/>
</dbReference>
<evidence type="ECO:0000256" key="2">
    <source>
        <dbReference type="ARBA" id="ARBA00005884"/>
    </source>
</evidence>
<evidence type="ECO:0000256" key="8">
    <source>
        <dbReference type="ARBA" id="ARBA00022786"/>
    </source>
</evidence>
<dbReference type="Gene3D" id="1.20.120.1750">
    <property type="match status" value="1"/>
</dbReference>
<accession>A0A7R9MCR4</accession>
<keyword evidence="4" id="KW-0808">Transferase</keyword>
<proteinExistence type="inferred from homology"/>
<evidence type="ECO:0000259" key="11">
    <source>
        <dbReference type="PROSITE" id="PS50089"/>
    </source>
</evidence>
<keyword evidence="9" id="KW-0862">Zinc</keyword>
<dbReference type="PANTHER" id="PTHR11685">
    <property type="entry name" value="RBR FAMILY RING FINGER AND IBR DOMAIN-CONTAINING"/>
    <property type="match status" value="1"/>
</dbReference>
<evidence type="ECO:0000256" key="5">
    <source>
        <dbReference type="ARBA" id="ARBA00022723"/>
    </source>
</evidence>
<protein>
    <recommendedName>
        <fullName evidence="3">RBR-type E3 ubiquitin transferase</fullName>
        <ecNumber evidence="3">2.3.2.31</ecNumber>
    </recommendedName>
</protein>
<dbReference type="InterPro" id="IPR048962">
    <property type="entry name" value="ARIH1-like_UBL"/>
</dbReference>
<dbReference type="InterPro" id="IPR013083">
    <property type="entry name" value="Znf_RING/FYVE/PHD"/>
</dbReference>
<evidence type="ECO:0000256" key="10">
    <source>
        <dbReference type="PROSITE-ProRule" id="PRU00175"/>
    </source>
</evidence>
<feature type="non-terminal residue" evidence="13">
    <location>
        <position position="399"/>
    </location>
</feature>
<comment type="similarity">
    <text evidence="2">Belongs to the RBR family. Ariadne subfamily.</text>
</comment>
<dbReference type="Proteomes" id="UP000728032">
    <property type="component" value="Unassembled WGS sequence"/>
</dbReference>
<keyword evidence="8" id="KW-0833">Ubl conjugation pathway</keyword>
<organism evidence="13">
    <name type="scientific">Oppiella nova</name>
    <dbReference type="NCBI Taxonomy" id="334625"/>
    <lineage>
        <taxon>Eukaryota</taxon>
        <taxon>Metazoa</taxon>
        <taxon>Ecdysozoa</taxon>
        <taxon>Arthropoda</taxon>
        <taxon>Chelicerata</taxon>
        <taxon>Arachnida</taxon>
        <taxon>Acari</taxon>
        <taxon>Acariformes</taxon>
        <taxon>Sarcoptiformes</taxon>
        <taxon>Oribatida</taxon>
        <taxon>Brachypylina</taxon>
        <taxon>Oppioidea</taxon>
        <taxon>Oppiidae</taxon>
        <taxon>Oppiella</taxon>
    </lineage>
</organism>
<dbReference type="PROSITE" id="PS50089">
    <property type="entry name" value="ZF_RING_2"/>
    <property type="match status" value="1"/>
</dbReference>
<dbReference type="CDD" id="cd20356">
    <property type="entry name" value="Rcat_RBR_HHARI-like"/>
    <property type="match status" value="1"/>
</dbReference>
<evidence type="ECO:0000256" key="3">
    <source>
        <dbReference type="ARBA" id="ARBA00012251"/>
    </source>
</evidence>
<feature type="domain" description="RING-type" evidence="12">
    <location>
        <begin position="122"/>
        <end position="340"/>
    </location>
</feature>
<dbReference type="EC" id="2.3.2.31" evidence="3"/>
<evidence type="ECO:0000256" key="4">
    <source>
        <dbReference type="ARBA" id="ARBA00022679"/>
    </source>
</evidence>
<dbReference type="SUPFAM" id="SSF57850">
    <property type="entry name" value="RING/U-box"/>
    <property type="match status" value="3"/>
</dbReference>
<evidence type="ECO:0000256" key="6">
    <source>
        <dbReference type="ARBA" id="ARBA00022737"/>
    </source>
</evidence>
<keyword evidence="14" id="KW-1185">Reference proteome</keyword>
<keyword evidence="5" id="KW-0479">Metal-binding</keyword>
<dbReference type="SMART" id="SM00647">
    <property type="entry name" value="IBR"/>
    <property type="match status" value="2"/>
</dbReference>
<reference evidence="13" key="1">
    <citation type="submission" date="2020-11" db="EMBL/GenBank/DDBJ databases">
        <authorList>
            <person name="Tran Van P."/>
        </authorList>
    </citation>
    <scope>NUCLEOTIDE SEQUENCE</scope>
</reference>